<organism evidence="7">
    <name type="scientific">Chromera velia CCMP2878</name>
    <dbReference type="NCBI Taxonomy" id="1169474"/>
    <lineage>
        <taxon>Eukaryota</taxon>
        <taxon>Sar</taxon>
        <taxon>Alveolata</taxon>
        <taxon>Colpodellida</taxon>
        <taxon>Chromeraceae</taxon>
        <taxon>Chromera</taxon>
    </lineage>
</organism>
<dbReference type="EMBL" id="CDMZ01001828">
    <property type="protein sequence ID" value="CEM38070.1"/>
    <property type="molecule type" value="Genomic_DNA"/>
</dbReference>
<dbReference type="InterPro" id="IPR018936">
    <property type="entry name" value="PI3/4_kinase_CS"/>
</dbReference>
<feature type="region of interest" description="Disordered" evidence="5">
    <location>
        <begin position="486"/>
        <end position="522"/>
    </location>
</feature>
<dbReference type="EC" id="2.7.1.67" evidence="2"/>
<dbReference type="Pfam" id="PF00454">
    <property type="entry name" value="PI3_PI4_kinase"/>
    <property type="match status" value="1"/>
</dbReference>
<dbReference type="PROSITE" id="PS00916">
    <property type="entry name" value="PI3_4_KINASE_2"/>
    <property type="match status" value="1"/>
</dbReference>
<reference evidence="7" key="1">
    <citation type="submission" date="2014-11" db="EMBL/GenBank/DDBJ databases">
        <authorList>
            <person name="Otto D Thomas"/>
            <person name="Naeem Raeece"/>
        </authorList>
    </citation>
    <scope>NUCLEOTIDE SEQUENCE</scope>
</reference>
<proteinExistence type="predicted"/>
<dbReference type="Gene3D" id="1.10.1070.11">
    <property type="entry name" value="Phosphatidylinositol 3-/4-kinase, catalytic domain"/>
    <property type="match status" value="1"/>
</dbReference>
<evidence type="ECO:0000256" key="5">
    <source>
        <dbReference type="SAM" id="MobiDB-lite"/>
    </source>
</evidence>
<dbReference type="PROSITE" id="PS50290">
    <property type="entry name" value="PI3_4_KINASE_3"/>
    <property type="match status" value="1"/>
</dbReference>
<evidence type="ECO:0000259" key="6">
    <source>
        <dbReference type="PROSITE" id="PS50290"/>
    </source>
</evidence>
<feature type="compositionally biased region" description="Low complexity" evidence="5">
    <location>
        <begin position="376"/>
        <end position="388"/>
    </location>
</feature>
<dbReference type="InterPro" id="IPR036940">
    <property type="entry name" value="PI3/4_kinase_cat_sf"/>
</dbReference>
<sequence length="838" mass="92635">MGDSGGPWWQACCVCREDNRKTDNWAVKAQNRFLKLVGKAPRSLDGQMMLALVGISAGKDLTEDLRKIYEKDPKVIRFYVPQLGNYLIHAADSEVKSSVEGFVFDVCKSDLALAHQFFWYTNCSKAPGEPVLDKDAQRLQQNFAVVGSMAVKKAKESRLIERMTLDESLREMLKRPSTDDALLWSKEFNRTPNFLQELSAIANRLIPIKEKEKRRQRLHTELLALNDRLPQDVYLPIVNRVSDKEEKWGEEQLLSHCILRVPVEEAFTLHSKDRAPYHICVEVLDFQRNSTAVAESPAEAVRATSADGVHEGDKSRQRQPSFSLPSPSGVGSSGGTKPFLESMRRAFQLKADTVDSSCQTEPVEVTEAGGGEKAVSSSSASPDPHLSPMLPAAVAGAAAGAAMASSSADGGKIAGASEGGGSEGGRDGEAPGTAQMQMSPVEIASEILVMPQLAERGGGAAGAGWAGAGASELCTVPEGGPLVASEQGMGEEAERTRRYSNASATRGKSFEDESGVDDTDTDMDPQIQEAFASMRTNGKTIKGIFGTHTWTEVKQRVRERSPFGHLKGWRLVSVIVKTGAELRQELFAAQLLNWFQKVWRRSRRTEKLWLKPFHVLATDVEAGLIETIPNAVAIDSIKKLSPGETLLDFYKKTFRGTLKSAQQAFVNSMAAYSIICYMLNIRDRHNANILIDSEGHVIHVDFGFMFTNSPGNIPFEPSLFKLTNELVEVMGGPGSSLFNKFRERIVRGFMEARRESQELLGIVEMMMMGQENLALPCFRAGPERVLSELRERLFVDPSGREKSEMEVTQHVCDLVERSVDNWRSNWYDRFQRVFVGIS</sequence>
<dbReference type="SMART" id="SM00146">
    <property type="entry name" value="PI3Kc"/>
    <property type="match status" value="1"/>
</dbReference>
<accession>A0A0G4H3A0</accession>
<evidence type="ECO:0000256" key="4">
    <source>
        <dbReference type="ARBA" id="ARBA00022777"/>
    </source>
</evidence>
<feature type="domain" description="PI3K/PI4K catalytic" evidence="6">
    <location>
        <begin position="548"/>
        <end position="819"/>
    </location>
</feature>
<feature type="region of interest" description="Disordered" evidence="5">
    <location>
        <begin position="407"/>
        <end position="433"/>
    </location>
</feature>
<feature type="region of interest" description="Disordered" evidence="5">
    <location>
        <begin position="352"/>
        <end position="388"/>
    </location>
</feature>
<dbReference type="InterPro" id="IPR000403">
    <property type="entry name" value="PI3/4_kinase_cat_dom"/>
</dbReference>
<evidence type="ECO:0000313" key="7">
    <source>
        <dbReference type="EMBL" id="CEM38070.1"/>
    </source>
</evidence>
<dbReference type="AlphaFoldDB" id="A0A0G4H3A0"/>
<dbReference type="GO" id="GO:0046854">
    <property type="term" value="P:phosphatidylinositol phosphate biosynthetic process"/>
    <property type="evidence" value="ECO:0007669"/>
    <property type="project" value="InterPro"/>
</dbReference>
<keyword evidence="4" id="KW-0418">Kinase</keyword>
<keyword evidence="3" id="KW-0808">Transferase</keyword>
<dbReference type="PANTHER" id="PTHR10048">
    <property type="entry name" value="PHOSPHATIDYLINOSITOL KINASE"/>
    <property type="match status" value="1"/>
</dbReference>
<dbReference type="PANTHER" id="PTHR10048:SF22">
    <property type="entry name" value="PHOSPHATIDYLINOSITOL 4-KINASE BETA"/>
    <property type="match status" value="1"/>
</dbReference>
<dbReference type="GO" id="GO:0004430">
    <property type="term" value="F:1-phosphatidylinositol 4-kinase activity"/>
    <property type="evidence" value="ECO:0007669"/>
    <property type="project" value="UniProtKB-EC"/>
</dbReference>
<dbReference type="GO" id="GO:0016020">
    <property type="term" value="C:membrane"/>
    <property type="evidence" value="ECO:0007669"/>
    <property type="project" value="TreeGrafter"/>
</dbReference>
<dbReference type="VEuPathDB" id="CryptoDB:Cvel_24501"/>
<feature type="compositionally biased region" description="Low complexity" evidence="5">
    <location>
        <begin position="320"/>
        <end position="338"/>
    </location>
</feature>
<feature type="region of interest" description="Disordered" evidence="5">
    <location>
        <begin position="295"/>
        <end position="338"/>
    </location>
</feature>
<evidence type="ECO:0000256" key="1">
    <source>
        <dbReference type="ARBA" id="ARBA00001686"/>
    </source>
</evidence>
<dbReference type="PROSITE" id="PS00915">
    <property type="entry name" value="PI3_4_KINASE_1"/>
    <property type="match status" value="1"/>
</dbReference>
<dbReference type="FunFam" id="1.10.1070.11:FF:000016">
    <property type="entry name" value="PIK1p Phosphatidylinositol 4-kinase"/>
    <property type="match status" value="1"/>
</dbReference>
<feature type="compositionally biased region" description="Low complexity" evidence="5">
    <location>
        <begin position="407"/>
        <end position="416"/>
    </location>
</feature>
<dbReference type="InterPro" id="IPR011009">
    <property type="entry name" value="Kinase-like_dom_sf"/>
</dbReference>
<comment type="catalytic activity">
    <reaction evidence="1">
        <text>a 1,2-diacyl-sn-glycero-3-phospho-(1D-myo-inositol) + ATP = a 1,2-diacyl-sn-glycero-3-phospho-(1D-myo-inositol 4-phosphate) + ADP + H(+)</text>
        <dbReference type="Rhea" id="RHEA:19877"/>
        <dbReference type="ChEBI" id="CHEBI:15378"/>
        <dbReference type="ChEBI" id="CHEBI:30616"/>
        <dbReference type="ChEBI" id="CHEBI:57880"/>
        <dbReference type="ChEBI" id="CHEBI:58178"/>
        <dbReference type="ChEBI" id="CHEBI:456216"/>
        <dbReference type="EC" id="2.7.1.67"/>
    </reaction>
</comment>
<gene>
    <name evidence="7" type="ORF">Cvel_24501</name>
</gene>
<name>A0A0G4H3A0_9ALVE</name>
<evidence type="ECO:0000256" key="3">
    <source>
        <dbReference type="ARBA" id="ARBA00022679"/>
    </source>
</evidence>
<dbReference type="GO" id="GO:0048015">
    <property type="term" value="P:phosphatidylinositol-mediated signaling"/>
    <property type="evidence" value="ECO:0007669"/>
    <property type="project" value="TreeGrafter"/>
</dbReference>
<dbReference type="SUPFAM" id="SSF56112">
    <property type="entry name" value="Protein kinase-like (PK-like)"/>
    <property type="match status" value="1"/>
</dbReference>
<dbReference type="Gene3D" id="3.30.1010.10">
    <property type="entry name" value="Phosphatidylinositol 3-kinase Catalytic Subunit, Chain A, domain 4"/>
    <property type="match status" value="1"/>
</dbReference>
<feature type="compositionally biased region" description="Acidic residues" evidence="5">
    <location>
        <begin position="512"/>
        <end position="522"/>
    </location>
</feature>
<evidence type="ECO:0000256" key="2">
    <source>
        <dbReference type="ARBA" id="ARBA00012169"/>
    </source>
</evidence>
<dbReference type="GO" id="GO:0005737">
    <property type="term" value="C:cytoplasm"/>
    <property type="evidence" value="ECO:0007669"/>
    <property type="project" value="TreeGrafter"/>
</dbReference>
<protein>
    <recommendedName>
        <fullName evidence="2">1-phosphatidylinositol 4-kinase</fullName>
        <ecNumber evidence="2">2.7.1.67</ecNumber>
    </recommendedName>
</protein>
<dbReference type="InterPro" id="IPR015433">
    <property type="entry name" value="PI3/4_kinase"/>
</dbReference>